<evidence type="ECO:0000256" key="1">
    <source>
        <dbReference type="ARBA" id="ARBA00004173"/>
    </source>
</evidence>
<dbReference type="AlphaFoldDB" id="A0AAW2HC13"/>
<dbReference type="SUPFAM" id="SSF52166">
    <property type="entry name" value="Ribosomal protein L4"/>
    <property type="match status" value="1"/>
</dbReference>
<dbReference type="Gene3D" id="3.40.1370.10">
    <property type="match status" value="1"/>
</dbReference>
<dbReference type="FunFam" id="3.40.1370.10:FF:000005">
    <property type="entry name" value="39S ribosomal protein L4, mitochondrial"/>
    <property type="match status" value="1"/>
</dbReference>
<evidence type="ECO:0000256" key="4">
    <source>
        <dbReference type="ARBA" id="ARBA00023128"/>
    </source>
</evidence>
<dbReference type="GO" id="GO:0003735">
    <property type="term" value="F:structural constituent of ribosome"/>
    <property type="evidence" value="ECO:0007669"/>
    <property type="project" value="InterPro"/>
</dbReference>
<evidence type="ECO:0000256" key="6">
    <source>
        <dbReference type="ARBA" id="ARBA00040565"/>
    </source>
</evidence>
<dbReference type="EMBL" id="JARGDH010000005">
    <property type="protein sequence ID" value="KAL0267464.1"/>
    <property type="molecule type" value="Genomic_DNA"/>
</dbReference>
<keyword evidence="3" id="KW-0689">Ribosomal protein</keyword>
<evidence type="ECO:0000256" key="3">
    <source>
        <dbReference type="ARBA" id="ARBA00022980"/>
    </source>
</evidence>
<proteinExistence type="inferred from homology"/>
<dbReference type="GO" id="GO:0006412">
    <property type="term" value="P:translation"/>
    <property type="evidence" value="ECO:0007669"/>
    <property type="project" value="InterPro"/>
</dbReference>
<sequence length="302" mass="34577">MNNLAKLCTRLLRSNLSFQKSGCRQYSEITSVEERNIQTTDDFSNEDELSAIRPREWKFECGYTKPREIWVENFDTVEEQKLGIIKLHPKVFATIPRLDIIHQNVVWQTLYRRVDKTVAKSRAECRGGGRKPWPQKGLGKARQGSIRAPHFIHGGIAHGPRNPTSYFYMPSIHTRVSGLTSTLSAKFAQDDIHVVNNIHIPSKDPEFLLNLIEKRTWGISVLIVDKSDIMPRNIVEATRSLGHVNLMPVYGLNVYSMLKHETLVLTVDAVNEIEDRLLTIMNTARDQVLKRLKHTDFGISYS</sequence>
<reference evidence="8" key="1">
    <citation type="journal article" date="2024" name="Gigascience">
        <title>Chromosome-level genome of the poultry shaft louse Menopon gallinae provides insight into the host-switching and adaptive evolution of parasitic lice.</title>
        <authorList>
            <person name="Xu Y."/>
            <person name="Ma L."/>
            <person name="Liu S."/>
            <person name="Liang Y."/>
            <person name="Liu Q."/>
            <person name="He Z."/>
            <person name="Tian L."/>
            <person name="Duan Y."/>
            <person name="Cai W."/>
            <person name="Li H."/>
            <person name="Song F."/>
        </authorList>
    </citation>
    <scope>NUCLEOTIDE SEQUENCE</scope>
    <source>
        <strain evidence="8">Cailab_2023a</strain>
    </source>
</reference>
<dbReference type="PANTHER" id="PTHR10746">
    <property type="entry name" value="50S RIBOSOMAL PROTEIN L4"/>
    <property type="match status" value="1"/>
</dbReference>
<evidence type="ECO:0000256" key="5">
    <source>
        <dbReference type="ARBA" id="ARBA00023274"/>
    </source>
</evidence>
<dbReference type="PANTHER" id="PTHR10746:SF6">
    <property type="entry name" value="LARGE RIBOSOMAL SUBUNIT PROTEIN UL4M"/>
    <property type="match status" value="1"/>
</dbReference>
<comment type="similarity">
    <text evidence="2">Belongs to the universal ribosomal protein uL4 family.</text>
</comment>
<accession>A0AAW2HC13</accession>
<dbReference type="GO" id="GO:1990904">
    <property type="term" value="C:ribonucleoprotein complex"/>
    <property type="evidence" value="ECO:0007669"/>
    <property type="project" value="UniProtKB-KW"/>
</dbReference>
<name>A0AAW2HC13_9NEOP</name>
<gene>
    <name evidence="8" type="ORF">PYX00_009723</name>
</gene>
<protein>
    <recommendedName>
        <fullName evidence="6">Large ribosomal subunit protein uL4m</fullName>
    </recommendedName>
    <alternativeName>
        <fullName evidence="7">39S ribosomal protein L4, mitochondrial</fullName>
    </alternativeName>
</protein>
<dbReference type="InterPro" id="IPR002136">
    <property type="entry name" value="Ribosomal_uL4"/>
</dbReference>
<dbReference type="InterPro" id="IPR013005">
    <property type="entry name" value="Ribosomal_uL4-like"/>
</dbReference>
<comment type="caution">
    <text evidence="8">The sequence shown here is derived from an EMBL/GenBank/DDBJ whole genome shotgun (WGS) entry which is preliminary data.</text>
</comment>
<dbReference type="Pfam" id="PF00573">
    <property type="entry name" value="Ribosomal_L4"/>
    <property type="match status" value="1"/>
</dbReference>
<evidence type="ECO:0000313" key="8">
    <source>
        <dbReference type="EMBL" id="KAL0267464.1"/>
    </source>
</evidence>
<evidence type="ECO:0000256" key="2">
    <source>
        <dbReference type="ARBA" id="ARBA00010528"/>
    </source>
</evidence>
<dbReference type="GO" id="GO:0005840">
    <property type="term" value="C:ribosome"/>
    <property type="evidence" value="ECO:0007669"/>
    <property type="project" value="UniProtKB-KW"/>
</dbReference>
<keyword evidence="4" id="KW-0496">Mitochondrion</keyword>
<keyword evidence="5" id="KW-0687">Ribonucleoprotein</keyword>
<evidence type="ECO:0000256" key="7">
    <source>
        <dbReference type="ARBA" id="ARBA00082711"/>
    </source>
</evidence>
<comment type="subcellular location">
    <subcellularLocation>
        <location evidence="1">Mitochondrion</location>
    </subcellularLocation>
</comment>
<dbReference type="InterPro" id="IPR023574">
    <property type="entry name" value="Ribosomal_uL4_dom_sf"/>
</dbReference>
<dbReference type="NCBIfam" id="TIGR03953">
    <property type="entry name" value="rplD_bact"/>
    <property type="match status" value="1"/>
</dbReference>
<dbReference type="GO" id="GO:0005743">
    <property type="term" value="C:mitochondrial inner membrane"/>
    <property type="evidence" value="ECO:0007669"/>
    <property type="project" value="UniProtKB-ARBA"/>
</dbReference>
<organism evidence="8">
    <name type="scientific">Menopon gallinae</name>
    <name type="common">poultry shaft louse</name>
    <dbReference type="NCBI Taxonomy" id="328185"/>
    <lineage>
        <taxon>Eukaryota</taxon>
        <taxon>Metazoa</taxon>
        <taxon>Ecdysozoa</taxon>
        <taxon>Arthropoda</taxon>
        <taxon>Hexapoda</taxon>
        <taxon>Insecta</taxon>
        <taxon>Pterygota</taxon>
        <taxon>Neoptera</taxon>
        <taxon>Paraneoptera</taxon>
        <taxon>Psocodea</taxon>
        <taxon>Troctomorpha</taxon>
        <taxon>Phthiraptera</taxon>
        <taxon>Amblycera</taxon>
        <taxon>Menoponidae</taxon>
        <taxon>Menopon</taxon>
    </lineage>
</organism>